<gene>
    <name evidence="1" type="ORF">K8V70_08565</name>
</gene>
<evidence type="ECO:0000313" key="2">
    <source>
        <dbReference type="Proteomes" id="UP000753256"/>
    </source>
</evidence>
<accession>A0A921LVH7</accession>
<proteinExistence type="predicted"/>
<dbReference type="RefSeq" id="WP_273190983.1">
    <property type="nucleotide sequence ID" value="NZ_DYUZ01000030.1"/>
</dbReference>
<name>A0A921LVH7_9ACTN</name>
<sequence length="360" mass="38998">METDAVDGKSSQHACLDDPLALVYRKKKKSKVTTYIPPRISAPVADTHAHLTCFWSKDPAVAVARAALAGVERLVTLYDPVGDKLEPAEFRMQLDSVLASAREMLAAACGAGELADMRAVPAGARDGAPHRAMPPKAALALPDKVRYLVGVHPYGAPAYDDAVHARLQTALQDPRCIGIGEIGLDYHFDADDQIEAAPHDVQIACMERQLALAMERGLPVELHLRNDAGDSEREAHADAYRVLREVGLPAAGCVLHCFTEDRPTMERFVELGCYIAFGGAATFKRNEPIREAFAACPADRILFETDCPYMAPDPIRGLECEPAMIAFTVDALSRDRAARTGEEPAAVARAAWDNAVRLFG</sequence>
<evidence type="ECO:0000313" key="1">
    <source>
        <dbReference type="EMBL" id="HJG37895.1"/>
    </source>
</evidence>
<dbReference type="Proteomes" id="UP000753256">
    <property type="component" value="Unassembled WGS sequence"/>
</dbReference>
<dbReference type="Gene3D" id="3.20.20.140">
    <property type="entry name" value="Metal-dependent hydrolases"/>
    <property type="match status" value="1"/>
</dbReference>
<comment type="caution">
    <text evidence="1">The sequence shown here is derived from an EMBL/GenBank/DDBJ whole genome shotgun (WGS) entry which is preliminary data.</text>
</comment>
<protein>
    <submittedName>
        <fullName evidence="1">TatD family hydrolase</fullName>
    </submittedName>
</protein>
<reference evidence="1" key="1">
    <citation type="journal article" date="2021" name="PeerJ">
        <title>Extensive microbial diversity within the chicken gut microbiome revealed by metagenomics and culture.</title>
        <authorList>
            <person name="Gilroy R."/>
            <person name="Ravi A."/>
            <person name="Getino M."/>
            <person name="Pursley I."/>
            <person name="Horton D.L."/>
            <person name="Alikhan N.F."/>
            <person name="Baker D."/>
            <person name="Gharbi K."/>
            <person name="Hall N."/>
            <person name="Watson M."/>
            <person name="Adriaenssens E.M."/>
            <person name="Foster-Nyarko E."/>
            <person name="Jarju S."/>
            <person name="Secka A."/>
            <person name="Antonio M."/>
            <person name="Oren A."/>
            <person name="Chaudhuri R.R."/>
            <person name="La Ragione R."/>
            <person name="Hildebrand F."/>
            <person name="Pallen M.J."/>
        </authorList>
    </citation>
    <scope>NUCLEOTIDE SEQUENCE</scope>
    <source>
        <strain evidence="1">ChiHjej13B12-9602</strain>
    </source>
</reference>
<dbReference type="InterPro" id="IPR032466">
    <property type="entry name" value="Metal_Hydrolase"/>
</dbReference>
<organism evidence="1 2">
    <name type="scientific">Enorma phocaeensis</name>
    <dbReference type="NCBI Taxonomy" id="1871019"/>
    <lineage>
        <taxon>Bacteria</taxon>
        <taxon>Bacillati</taxon>
        <taxon>Actinomycetota</taxon>
        <taxon>Coriobacteriia</taxon>
        <taxon>Coriobacteriales</taxon>
        <taxon>Coriobacteriaceae</taxon>
        <taxon>Enorma</taxon>
    </lineage>
</organism>
<dbReference type="InterPro" id="IPR001130">
    <property type="entry name" value="TatD-like"/>
</dbReference>
<dbReference type="SUPFAM" id="SSF51556">
    <property type="entry name" value="Metallo-dependent hydrolases"/>
    <property type="match status" value="1"/>
</dbReference>
<dbReference type="GO" id="GO:0016788">
    <property type="term" value="F:hydrolase activity, acting on ester bonds"/>
    <property type="evidence" value="ECO:0007669"/>
    <property type="project" value="InterPro"/>
</dbReference>
<keyword evidence="1" id="KW-0378">Hydrolase</keyword>
<dbReference type="CDD" id="cd01310">
    <property type="entry name" value="TatD_DNAse"/>
    <property type="match status" value="1"/>
</dbReference>
<reference evidence="1" key="2">
    <citation type="submission" date="2021-09" db="EMBL/GenBank/DDBJ databases">
        <authorList>
            <person name="Gilroy R."/>
        </authorList>
    </citation>
    <scope>NUCLEOTIDE SEQUENCE</scope>
    <source>
        <strain evidence="1">ChiHjej13B12-9602</strain>
    </source>
</reference>
<dbReference type="AlphaFoldDB" id="A0A921LVH7"/>
<dbReference type="PANTHER" id="PTHR46124">
    <property type="entry name" value="D-AMINOACYL-TRNA DEACYLASE"/>
    <property type="match status" value="1"/>
</dbReference>
<dbReference type="GO" id="GO:0005829">
    <property type="term" value="C:cytosol"/>
    <property type="evidence" value="ECO:0007669"/>
    <property type="project" value="TreeGrafter"/>
</dbReference>
<dbReference type="PANTHER" id="PTHR46124:SF2">
    <property type="entry name" value="D-AMINOACYL-TRNA DEACYLASE"/>
    <property type="match status" value="1"/>
</dbReference>
<dbReference type="Pfam" id="PF01026">
    <property type="entry name" value="TatD_DNase"/>
    <property type="match status" value="1"/>
</dbReference>
<dbReference type="EMBL" id="DYUZ01000030">
    <property type="protein sequence ID" value="HJG37895.1"/>
    <property type="molecule type" value="Genomic_DNA"/>
</dbReference>